<dbReference type="GO" id="GO:0009244">
    <property type="term" value="P:lipopolysaccharide core region biosynthetic process"/>
    <property type="evidence" value="ECO:0007669"/>
    <property type="project" value="UniProtKB-UniPathway"/>
</dbReference>
<dbReference type="OrthoDB" id="9802794at2"/>
<feature type="domain" description="Carbohydrate kinase PfkB" evidence="13">
    <location>
        <begin position="56"/>
        <end position="317"/>
    </location>
</feature>
<evidence type="ECO:0000256" key="7">
    <source>
        <dbReference type="ARBA" id="ARBA00022777"/>
    </source>
</evidence>
<evidence type="ECO:0000256" key="3">
    <source>
        <dbReference type="ARBA" id="ARBA00004713"/>
    </source>
</evidence>
<evidence type="ECO:0000313" key="15">
    <source>
        <dbReference type="EMBL" id="PKR89190.1"/>
    </source>
</evidence>
<dbReference type="Gene3D" id="3.40.1190.20">
    <property type="match status" value="1"/>
</dbReference>
<feature type="region of interest" description="Cytidylyltransferase" evidence="12">
    <location>
        <begin position="355"/>
        <end position="486"/>
    </location>
</feature>
<evidence type="ECO:0000256" key="5">
    <source>
        <dbReference type="ARBA" id="ARBA00022695"/>
    </source>
</evidence>
<dbReference type="GO" id="GO:0005829">
    <property type="term" value="C:cytosol"/>
    <property type="evidence" value="ECO:0007669"/>
    <property type="project" value="TreeGrafter"/>
</dbReference>
<comment type="subunit">
    <text evidence="12">Homodimer.</text>
</comment>
<keyword evidence="7 12" id="KW-0418">Kinase</keyword>
<evidence type="ECO:0000256" key="11">
    <source>
        <dbReference type="ARBA" id="ARBA00047428"/>
    </source>
</evidence>
<evidence type="ECO:0000256" key="10">
    <source>
        <dbReference type="ARBA" id="ARBA00023277"/>
    </source>
</evidence>
<dbReference type="AlphaFoldDB" id="A0A1I4UH64"/>
<comment type="caution">
    <text evidence="15">The sequence shown here is derived from an EMBL/GenBank/DDBJ whole genome shotgun (WGS) entry which is preliminary data.</text>
</comment>
<evidence type="ECO:0000256" key="2">
    <source>
        <dbReference type="ARBA" id="ARBA00003753"/>
    </source>
</evidence>
<keyword evidence="10 12" id="KW-0119">Carbohydrate metabolism</keyword>
<keyword evidence="8 12" id="KW-0067">ATP-binding</keyword>
<name>A0A1I4UH64_9HYPH</name>
<evidence type="ECO:0000256" key="8">
    <source>
        <dbReference type="ARBA" id="ARBA00022840"/>
    </source>
</evidence>
<dbReference type="PANTHER" id="PTHR46969">
    <property type="entry name" value="BIFUNCTIONAL PROTEIN HLDE"/>
    <property type="match status" value="1"/>
</dbReference>
<dbReference type="InterPro" id="IPR029056">
    <property type="entry name" value="Ribokinase-like"/>
</dbReference>
<dbReference type="UniPathway" id="UPA00356">
    <property type="reaction ID" value="UER00437"/>
</dbReference>
<dbReference type="EC" id="2.7.1.167" evidence="12"/>
<proteinExistence type="inferred from homology"/>
<dbReference type="CDD" id="cd01172">
    <property type="entry name" value="RfaE_like"/>
    <property type="match status" value="1"/>
</dbReference>
<dbReference type="Gene3D" id="3.40.50.620">
    <property type="entry name" value="HUPs"/>
    <property type="match status" value="1"/>
</dbReference>
<dbReference type="GO" id="GO:0016773">
    <property type="term" value="F:phosphotransferase activity, alcohol group as acceptor"/>
    <property type="evidence" value="ECO:0007669"/>
    <property type="project" value="InterPro"/>
</dbReference>
<dbReference type="InterPro" id="IPR014729">
    <property type="entry name" value="Rossmann-like_a/b/a_fold"/>
</dbReference>
<dbReference type="EC" id="2.7.7.70" evidence="12"/>
<comment type="pathway">
    <text evidence="12">Nucleotide-sugar biosynthesis; ADP-L-glycero-beta-D-manno-heptose biosynthesis; ADP-L-glycero-beta-D-manno-heptose from D-glycero-beta-D-manno-heptose 7-phosphate: step 3/4.</text>
</comment>
<dbReference type="InterPro" id="IPR011914">
    <property type="entry name" value="RfaE_dom_II"/>
</dbReference>
<evidence type="ECO:0000256" key="6">
    <source>
        <dbReference type="ARBA" id="ARBA00022741"/>
    </source>
</evidence>
<dbReference type="InterPro" id="IPR002173">
    <property type="entry name" value="Carboh/pur_kinase_PfkB_CS"/>
</dbReference>
<evidence type="ECO:0000256" key="4">
    <source>
        <dbReference type="ARBA" id="ARBA00022679"/>
    </source>
</evidence>
<keyword evidence="6 12" id="KW-0547">Nucleotide-binding</keyword>
<comment type="function">
    <text evidence="1 12">Catalyzes the phosphorylation of D-glycero-D-manno-heptose 7-phosphate at the C-1 position to selectively form D-glycero-beta-D-manno-heptose-1,7-bisphosphate.</text>
</comment>
<dbReference type="GO" id="GO:0033786">
    <property type="term" value="F:heptose-1-phosphate adenylyltransferase activity"/>
    <property type="evidence" value="ECO:0007669"/>
    <property type="project" value="UniProtKB-UniRule"/>
</dbReference>
<comment type="similarity">
    <text evidence="12">In the N-terminal section; belongs to the carbohydrate kinase PfkB family.</text>
</comment>
<feature type="binding site" evidence="12">
    <location>
        <begin position="207"/>
        <end position="210"/>
    </location>
    <ligand>
        <name>ATP</name>
        <dbReference type="ChEBI" id="CHEBI:30616"/>
    </ligand>
</feature>
<evidence type="ECO:0000259" key="13">
    <source>
        <dbReference type="Pfam" id="PF00294"/>
    </source>
</evidence>
<dbReference type="NCBIfam" id="TIGR02199">
    <property type="entry name" value="rfaE_dom_II"/>
    <property type="match status" value="1"/>
</dbReference>
<dbReference type="RefSeq" id="WP_101289198.1">
    <property type="nucleotide sequence ID" value="NZ_FOUQ01000008.1"/>
</dbReference>
<evidence type="ECO:0000313" key="16">
    <source>
        <dbReference type="Proteomes" id="UP000233491"/>
    </source>
</evidence>
<dbReference type="PANTHER" id="PTHR46969:SF1">
    <property type="entry name" value="BIFUNCTIONAL PROTEIN HLDE"/>
    <property type="match status" value="1"/>
</dbReference>
<comment type="pathway">
    <text evidence="12">Nucleotide-sugar biosynthesis; ADP-L-glycero-beta-D-manno-heptose biosynthesis; ADP-L-glycero-beta-D-manno-heptose from D-glycero-beta-D-manno-heptose 7-phosphate: step 1/4.</text>
</comment>
<dbReference type="GO" id="GO:0005524">
    <property type="term" value="F:ATP binding"/>
    <property type="evidence" value="ECO:0007669"/>
    <property type="project" value="UniProtKB-UniRule"/>
</dbReference>
<evidence type="ECO:0000256" key="9">
    <source>
        <dbReference type="ARBA" id="ARBA00023268"/>
    </source>
</evidence>
<dbReference type="Proteomes" id="UP000233491">
    <property type="component" value="Unassembled WGS sequence"/>
</dbReference>
<dbReference type="SUPFAM" id="SSF53613">
    <property type="entry name" value="Ribokinase-like"/>
    <property type="match status" value="1"/>
</dbReference>
<keyword evidence="5 12" id="KW-0548">Nucleotidyltransferase</keyword>
<dbReference type="NCBIfam" id="TIGR02198">
    <property type="entry name" value="rfaE_dom_I"/>
    <property type="match status" value="1"/>
</dbReference>
<dbReference type="InterPro" id="IPR011611">
    <property type="entry name" value="PfkB_dom"/>
</dbReference>
<comment type="function">
    <text evidence="2 12">Catalyzes the ADP transfer from ATP to D-glycero-beta-D-manno-heptose 1-phosphate, yielding ADP-D-glycero-beta-D-manno-heptose.</text>
</comment>
<sequence length="486" mass="50685">MPDAGLSYRAAVSKFSALTVLVAGDFMLDRFIHGKVNRVSPEAPIPVLSHGRDNVMLGGAGNVVANVAALGGRAVPVTVIGDDEAGVQLRRLFDARRVSHDGIISSAARSTTRKTRFVAQQQQLLRFDEEVVAELTEADRRAVVAAFAAELPRADIVILSDYGKGALAGGVAAELIALCRAAGKPVLVDPKGKDYGIYRGATAVTPNRKELGEATGLPTGSDAEVEAAGRLLRETCALDFVLATRSEEGMSVVEAGRTLHMPTKARAVFDVSGAGDTVIAAFALALAAGCATDMAAEIANAAAGIVVGKPGTAQTDPDELLGSLSATDRSDGPSDRVGIARLAAAWRAEGLKVGFTNGCFDILHVGHVAQLEDAKSRCDRLVVGLNTDASVKRNKGEGRPVNNEDDRARLLLALKAVDAVVLFDEETPLDLIKAVMPDLLVKGADYTVDRVVGADFVLSRGGEVHLSPIVAGRSTTATLKKIVSLG</sequence>
<dbReference type="GO" id="GO:0033785">
    <property type="term" value="F:heptose 7-phosphate kinase activity"/>
    <property type="evidence" value="ECO:0007669"/>
    <property type="project" value="UniProtKB-UniRule"/>
</dbReference>
<protein>
    <recommendedName>
        <fullName evidence="12">Bifunctional protein HldE</fullName>
    </recommendedName>
    <domain>
        <recommendedName>
            <fullName evidence="12">D-beta-D-heptose 7-phosphate kinase</fullName>
            <ecNumber evidence="12">2.7.1.167</ecNumber>
        </recommendedName>
        <alternativeName>
            <fullName evidence="12">D-beta-D-heptose 7-phosphotransferase</fullName>
        </alternativeName>
        <alternativeName>
            <fullName evidence="12">D-glycero-beta-D-manno-heptose-7-phosphate kinase</fullName>
        </alternativeName>
    </domain>
    <domain>
        <recommendedName>
            <fullName evidence="12">D-beta-D-heptose 1-phosphate adenylyltransferase</fullName>
            <ecNumber evidence="12">2.7.7.70</ecNumber>
        </recommendedName>
        <alternativeName>
            <fullName evidence="12">D-glycero-beta-D-manno-heptose 1-phosphate adenylyltransferase</fullName>
        </alternativeName>
    </domain>
</protein>
<comment type="pathway">
    <text evidence="3">Bacterial outer membrane biogenesis; LPS core biosynthesis.</text>
</comment>
<dbReference type="SUPFAM" id="SSF52374">
    <property type="entry name" value="Nucleotidylyl transferase"/>
    <property type="match status" value="1"/>
</dbReference>
<dbReference type="InterPro" id="IPR004821">
    <property type="entry name" value="Cyt_trans-like"/>
</dbReference>
<evidence type="ECO:0000259" key="14">
    <source>
        <dbReference type="Pfam" id="PF01467"/>
    </source>
</evidence>
<dbReference type="EMBL" id="PJNW01000007">
    <property type="protein sequence ID" value="PKR89190.1"/>
    <property type="molecule type" value="Genomic_DNA"/>
</dbReference>
<dbReference type="NCBIfam" id="TIGR00125">
    <property type="entry name" value="cyt_tran_rel"/>
    <property type="match status" value="1"/>
</dbReference>
<comment type="catalytic activity">
    <reaction evidence="12">
        <text>D-glycero-beta-D-manno-heptose 7-phosphate + ATP = D-glycero-beta-D-manno-heptose 1,7-bisphosphate + ADP + H(+)</text>
        <dbReference type="Rhea" id="RHEA:27473"/>
        <dbReference type="ChEBI" id="CHEBI:15378"/>
        <dbReference type="ChEBI" id="CHEBI:30616"/>
        <dbReference type="ChEBI" id="CHEBI:60204"/>
        <dbReference type="ChEBI" id="CHEBI:60208"/>
        <dbReference type="ChEBI" id="CHEBI:456216"/>
        <dbReference type="EC" id="2.7.1.167"/>
    </reaction>
</comment>
<dbReference type="FunFam" id="3.40.1190.20:FF:000002">
    <property type="entry name" value="Bifunctional protein HldE"/>
    <property type="match status" value="1"/>
</dbReference>
<dbReference type="PROSITE" id="PS00584">
    <property type="entry name" value="PFKB_KINASES_2"/>
    <property type="match status" value="1"/>
</dbReference>
<dbReference type="InterPro" id="IPR023030">
    <property type="entry name" value="Bifunc_HldE"/>
</dbReference>
<dbReference type="Pfam" id="PF00294">
    <property type="entry name" value="PfkB"/>
    <property type="match status" value="1"/>
</dbReference>
<evidence type="ECO:0000256" key="1">
    <source>
        <dbReference type="ARBA" id="ARBA00002319"/>
    </source>
</evidence>
<comment type="catalytic activity">
    <reaction evidence="11 12">
        <text>D-glycero-beta-D-manno-heptose 1-phosphate + ATP + H(+) = ADP-D-glycero-beta-D-manno-heptose + diphosphate</text>
        <dbReference type="Rhea" id="RHEA:27465"/>
        <dbReference type="ChEBI" id="CHEBI:15378"/>
        <dbReference type="ChEBI" id="CHEBI:30616"/>
        <dbReference type="ChEBI" id="CHEBI:33019"/>
        <dbReference type="ChEBI" id="CHEBI:59967"/>
        <dbReference type="ChEBI" id="CHEBI:61593"/>
        <dbReference type="EC" id="2.7.7.70"/>
    </reaction>
</comment>
<organism evidence="15 16">
    <name type="scientific">Pleomorphomonas diazotrophica</name>
    <dbReference type="NCBI Taxonomy" id="1166257"/>
    <lineage>
        <taxon>Bacteria</taxon>
        <taxon>Pseudomonadati</taxon>
        <taxon>Pseudomonadota</taxon>
        <taxon>Alphaproteobacteria</taxon>
        <taxon>Hyphomicrobiales</taxon>
        <taxon>Pleomorphomonadaceae</taxon>
        <taxon>Pleomorphomonas</taxon>
    </lineage>
</organism>
<dbReference type="InterPro" id="IPR011913">
    <property type="entry name" value="RfaE_dom_I"/>
</dbReference>
<evidence type="ECO:0000256" key="12">
    <source>
        <dbReference type="HAMAP-Rule" id="MF_01603"/>
    </source>
</evidence>
<dbReference type="UniPathway" id="UPA00958"/>
<feature type="active site" evidence="12">
    <location>
        <position position="276"/>
    </location>
</feature>
<keyword evidence="9 12" id="KW-0511">Multifunctional enzyme</keyword>
<feature type="domain" description="Cytidyltransferase-like" evidence="14">
    <location>
        <begin position="355"/>
        <end position="449"/>
    </location>
</feature>
<dbReference type="HAMAP" id="MF_01603">
    <property type="entry name" value="HldE"/>
    <property type="match status" value="1"/>
</dbReference>
<accession>A0A1I4UH64</accession>
<dbReference type="Pfam" id="PF01467">
    <property type="entry name" value="CTP_transf_like"/>
    <property type="match status" value="1"/>
</dbReference>
<comment type="similarity">
    <text evidence="12">In the C-terminal section; belongs to the cytidylyltransferase family.</text>
</comment>
<feature type="region of interest" description="Ribokinase" evidence="12">
    <location>
        <begin position="1"/>
        <end position="327"/>
    </location>
</feature>
<dbReference type="GO" id="GO:0097171">
    <property type="term" value="P:ADP-L-glycero-beta-D-manno-heptose biosynthetic process"/>
    <property type="evidence" value="ECO:0007669"/>
    <property type="project" value="UniProtKB-UniPathway"/>
</dbReference>
<gene>
    <name evidence="12" type="primary">hldE</name>
    <name evidence="15" type="ORF">CXZ10_10930</name>
</gene>
<keyword evidence="16" id="KW-1185">Reference proteome</keyword>
<reference evidence="15 16" key="1">
    <citation type="submission" date="2017-12" db="EMBL/GenBank/DDBJ databases">
        <title>Anaerobic carbon monoxide metabolism by Pleomorphomonas carboxyditropha sp. nov., a new mesophilic hydrogenogenic carboxidotroph.</title>
        <authorList>
            <person name="Esquivel-Elizondo S."/>
            <person name="Krajmalnik-Brown R."/>
        </authorList>
    </citation>
    <scope>NUCLEOTIDE SEQUENCE [LARGE SCALE GENOMIC DNA]</scope>
    <source>
        <strain evidence="15 16">R5-392</strain>
    </source>
</reference>
<keyword evidence="4 12" id="KW-0808">Transferase</keyword>